<feature type="transmembrane region" description="Helical" evidence="5">
    <location>
        <begin position="255"/>
        <end position="273"/>
    </location>
</feature>
<sequence>MSQLPEHDDGEPSPSIYNSTFWLAFTANLLLVTANAMTFRFAEFVTFLGGTEELTGQVISIGLVGSLVWRLFLGQAMDRFGVRRIWVLSSVAYVIGSAMIMCSHSVGWQLFSGRVLFAIGMASMFSAALSHVQSLAPPNRRTEIIGSYGTAGFLGMITGAQLGDLIFQNMPEGSNLYYVLFGLTTLLGAGHGVLAIVMTQGMQHERPDVTPAVHHLFLRYWPPLVLLVSVMMGLVFAVTTIFLTRYATHLGLEGIRTFFSAYAITAFLLRLVTRQWSRTAGRHRLIVYGLASHSLGQGALLFVTQEWQFIPAALCFGFGHALLFPSVVSLGAGAFPEQYRGTGTTLCLAAIDLGTMITAPAIGWTIDHYGFRAMLATVCIVVGVSTVYYAVATRGIVDEDTATPVRRNKPRSNSTIIASTRAAKTPPTTPATIRPATAKAS</sequence>
<dbReference type="AlphaFoldDB" id="A0A1I3GNJ9"/>
<evidence type="ECO:0000313" key="8">
    <source>
        <dbReference type="Proteomes" id="UP000199518"/>
    </source>
</evidence>
<dbReference type="STRING" id="1576369.SAMN05421753_10769"/>
<protein>
    <submittedName>
        <fullName evidence="7">Predicted arabinose efflux permease, MFS family</fullName>
    </submittedName>
</protein>
<dbReference type="PANTHER" id="PTHR23531:SF1">
    <property type="entry name" value="QUINOLENE RESISTANCE PROTEIN NORA"/>
    <property type="match status" value="1"/>
</dbReference>
<evidence type="ECO:0000256" key="5">
    <source>
        <dbReference type="SAM" id="Phobius"/>
    </source>
</evidence>
<feature type="compositionally biased region" description="Low complexity" evidence="4">
    <location>
        <begin position="420"/>
        <end position="441"/>
    </location>
</feature>
<feature type="transmembrane region" description="Helical" evidence="5">
    <location>
        <begin position="220"/>
        <end position="243"/>
    </location>
</feature>
<feature type="region of interest" description="Disordered" evidence="4">
    <location>
        <begin position="418"/>
        <end position="441"/>
    </location>
</feature>
<evidence type="ECO:0000256" key="1">
    <source>
        <dbReference type="ARBA" id="ARBA00022692"/>
    </source>
</evidence>
<feature type="transmembrane region" description="Helical" evidence="5">
    <location>
        <begin position="346"/>
        <end position="366"/>
    </location>
</feature>
<feature type="transmembrane region" description="Helical" evidence="5">
    <location>
        <begin position="309"/>
        <end position="334"/>
    </location>
</feature>
<feature type="domain" description="Major facilitator superfamily (MFS) profile" evidence="6">
    <location>
        <begin position="19"/>
        <end position="394"/>
    </location>
</feature>
<proteinExistence type="predicted"/>
<evidence type="ECO:0000256" key="4">
    <source>
        <dbReference type="SAM" id="MobiDB-lite"/>
    </source>
</evidence>
<reference evidence="8" key="1">
    <citation type="submission" date="2016-10" db="EMBL/GenBank/DDBJ databases">
        <authorList>
            <person name="Varghese N."/>
            <person name="Submissions S."/>
        </authorList>
    </citation>
    <scope>NUCLEOTIDE SEQUENCE [LARGE SCALE GENOMIC DNA]</scope>
    <source>
        <strain evidence="8">DSM 26348</strain>
    </source>
</reference>
<dbReference type="Pfam" id="PF07690">
    <property type="entry name" value="MFS_1"/>
    <property type="match status" value="1"/>
</dbReference>
<feature type="transmembrane region" description="Helical" evidence="5">
    <location>
        <begin position="285"/>
        <end position="303"/>
    </location>
</feature>
<evidence type="ECO:0000256" key="2">
    <source>
        <dbReference type="ARBA" id="ARBA00022989"/>
    </source>
</evidence>
<feature type="transmembrane region" description="Helical" evidence="5">
    <location>
        <begin position="85"/>
        <end position="106"/>
    </location>
</feature>
<dbReference type="EMBL" id="FOQD01000007">
    <property type="protein sequence ID" value="SFI25047.1"/>
    <property type="molecule type" value="Genomic_DNA"/>
</dbReference>
<dbReference type="InterPro" id="IPR011701">
    <property type="entry name" value="MFS"/>
</dbReference>
<feature type="transmembrane region" description="Helical" evidence="5">
    <location>
        <begin position="372"/>
        <end position="391"/>
    </location>
</feature>
<dbReference type="OrthoDB" id="211449at2"/>
<evidence type="ECO:0000256" key="3">
    <source>
        <dbReference type="ARBA" id="ARBA00023136"/>
    </source>
</evidence>
<dbReference type="PANTHER" id="PTHR23531">
    <property type="entry name" value="QUINOLENE RESISTANCE PROTEIN NORA"/>
    <property type="match status" value="1"/>
</dbReference>
<evidence type="ECO:0000313" key="7">
    <source>
        <dbReference type="EMBL" id="SFI25047.1"/>
    </source>
</evidence>
<organism evidence="7 8">
    <name type="scientific">Planctomicrobium piriforme</name>
    <dbReference type="NCBI Taxonomy" id="1576369"/>
    <lineage>
        <taxon>Bacteria</taxon>
        <taxon>Pseudomonadati</taxon>
        <taxon>Planctomycetota</taxon>
        <taxon>Planctomycetia</taxon>
        <taxon>Planctomycetales</taxon>
        <taxon>Planctomycetaceae</taxon>
        <taxon>Planctomicrobium</taxon>
    </lineage>
</organism>
<dbReference type="SUPFAM" id="SSF103473">
    <property type="entry name" value="MFS general substrate transporter"/>
    <property type="match status" value="1"/>
</dbReference>
<keyword evidence="2 5" id="KW-1133">Transmembrane helix</keyword>
<name>A0A1I3GNJ9_9PLAN</name>
<evidence type="ECO:0000259" key="6">
    <source>
        <dbReference type="PROSITE" id="PS50850"/>
    </source>
</evidence>
<dbReference type="InterPro" id="IPR020846">
    <property type="entry name" value="MFS_dom"/>
</dbReference>
<feature type="transmembrane region" description="Helical" evidence="5">
    <location>
        <begin position="144"/>
        <end position="163"/>
    </location>
</feature>
<dbReference type="InterPro" id="IPR052714">
    <property type="entry name" value="MFS_Exporter"/>
</dbReference>
<accession>A0A1I3GNJ9</accession>
<dbReference type="PROSITE" id="PS50850">
    <property type="entry name" value="MFS"/>
    <property type="match status" value="1"/>
</dbReference>
<gene>
    <name evidence="7" type="ORF">SAMN05421753_10769</name>
</gene>
<feature type="transmembrane region" description="Helical" evidence="5">
    <location>
        <begin position="54"/>
        <end position="73"/>
    </location>
</feature>
<dbReference type="Proteomes" id="UP000199518">
    <property type="component" value="Unassembled WGS sequence"/>
</dbReference>
<dbReference type="GO" id="GO:0022857">
    <property type="term" value="F:transmembrane transporter activity"/>
    <property type="evidence" value="ECO:0007669"/>
    <property type="project" value="InterPro"/>
</dbReference>
<dbReference type="InterPro" id="IPR036259">
    <property type="entry name" value="MFS_trans_sf"/>
</dbReference>
<dbReference type="Gene3D" id="1.20.1250.20">
    <property type="entry name" value="MFS general substrate transporter like domains"/>
    <property type="match status" value="1"/>
</dbReference>
<dbReference type="RefSeq" id="WP_092049853.1">
    <property type="nucleotide sequence ID" value="NZ_FOQD01000007.1"/>
</dbReference>
<feature type="transmembrane region" description="Helical" evidence="5">
    <location>
        <begin position="175"/>
        <end position="199"/>
    </location>
</feature>
<feature type="transmembrane region" description="Helical" evidence="5">
    <location>
        <begin position="112"/>
        <end position="132"/>
    </location>
</feature>
<feature type="transmembrane region" description="Helical" evidence="5">
    <location>
        <begin position="21"/>
        <end position="42"/>
    </location>
</feature>
<keyword evidence="8" id="KW-1185">Reference proteome</keyword>
<keyword evidence="3 5" id="KW-0472">Membrane</keyword>
<keyword evidence="1 5" id="KW-0812">Transmembrane</keyword>